<evidence type="ECO:0000313" key="11">
    <source>
        <dbReference type="Proteomes" id="UP000001949"/>
    </source>
</evidence>
<feature type="transmembrane region" description="Helical" evidence="7">
    <location>
        <begin position="313"/>
        <end position="331"/>
    </location>
</feature>
<dbReference type="GO" id="GO:0006508">
    <property type="term" value="P:proteolysis"/>
    <property type="evidence" value="ECO:0007669"/>
    <property type="project" value="UniProtKB-KW"/>
</dbReference>
<keyword evidence="4" id="KW-0378">Hydrolase</keyword>
<dbReference type="KEGG" id="tpv:TP02_0926"/>
<keyword evidence="2" id="KW-0645">Protease</keyword>
<dbReference type="Pfam" id="PF01435">
    <property type="entry name" value="Peptidase_M48"/>
    <property type="match status" value="1"/>
</dbReference>
<evidence type="ECO:0000256" key="6">
    <source>
        <dbReference type="ARBA" id="ARBA00023049"/>
    </source>
</evidence>
<evidence type="ECO:0000256" key="4">
    <source>
        <dbReference type="ARBA" id="ARBA00022801"/>
    </source>
</evidence>
<sequence>MGLRNLFTKPLHFEYALLVYSLLKVLRLYALCRQLCLVKKELAGEKKVVTTLAKKDDENYKRTLALLKPYLTSAAYHKTLEYSKDKLKHAMLFELLHWPVMFAFLFNNNVLKYWHLAGKLLDHKCQYSQVLVYFAFRLGFTFVFRLPFRYYSAYRLEKRHGFKTKTRFVFFKQYFLCYAFYVLALTGLASGLTWLQKLSKSNFRVNGFAFLVVFKTVLVFAVPLLLRLKHKLSPLADPELRREVDTMGKKLGLSSKNVHVVSHNTAHTDGVSLSWGFCKFKHAYLNESYVTLGKPSVMALVAHTFGHFKHHHFLKSFLFDLTKVTFFLFLYDHFKGDSALFKSFSTYSVSALTLRLDTFYMAVLAPLNYLFLVLRSVYSHFLEFEADRYAVRLGHSDELVNFWTTVYREKKWFFNVDPLYGPLFSERPSLFERVYAVYDSTVAPKPVGN</sequence>
<keyword evidence="7" id="KW-0472">Membrane</keyword>
<feature type="transmembrane region" description="Helical" evidence="7">
    <location>
        <begin position="90"/>
        <end position="110"/>
    </location>
</feature>
<feature type="transmembrane region" description="Helical" evidence="7">
    <location>
        <begin position="207"/>
        <end position="226"/>
    </location>
</feature>
<feature type="transmembrane region" description="Helical" evidence="7">
    <location>
        <begin position="130"/>
        <end position="148"/>
    </location>
</feature>
<dbReference type="PANTHER" id="PTHR10120">
    <property type="entry name" value="CAAX PRENYL PROTEASE 1"/>
    <property type="match status" value="1"/>
</dbReference>
<evidence type="ECO:0000256" key="7">
    <source>
        <dbReference type="SAM" id="Phobius"/>
    </source>
</evidence>
<evidence type="ECO:0000313" key="10">
    <source>
        <dbReference type="EMBL" id="EAN33211.1"/>
    </source>
</evidence>
<keyword evidence="5" id="KW-0862">Zinc</keyword>
<dbReference type="OMA" id="SWGFCKF"/>
<dbReference type="GO" id="GO:0004222">
    <property type="term" value="F:metalloendopeptidase activity"/>
    <property type="evidence" value="ECO:0007669"/>
    <property type="project" value="InterPro"/>
</dbReference>
<feature type="domain" description="Peptidase M48" evidence="8">
    <location>
        <begin position="235"/>
        <end position="435"/>
    </location>
</feature>
<comment type="cofactor">
    <cofactor evidence="1">
        <name>Zn(2+)</name>
        <dbReference type="ChEBI" id="CHEBI:29105"/>
    </cofactor>
</comment>
<keyword evidence="7" id="KW-0812">Transmembrane</keyword>
<dbReference type="GeneID" id="3501856"/>
<reference evidence="10 11" key="1">
    <citation type="journal article" date="2005" name="Science">
        <title>Genome sequence of Theileria parva, a bovine pathogen that transforms lymphocytes.</title>
        <authorList>
            <person name="Gardner M.J."/>
            <person name="Bishop R."/>
            <person name="Shah T."/>
            <person name="de Villiers E.P."/>
            <person name="Carlton J.M."/>
            <person name="Hall N."/>
            <person name="Ren Q."/>
            <person name="Paulsen I.T."/>
            <person name="Pain A."/>
            <person name="Berriman M."/>
            <person name="Wilson R.J.M."/>
            <person name="Sato S."/>
            <person name="Ralph S.A."/>
            <person name="Mann D.J."/>
            <person name="Xiong Z."/>
            <person name="Shallom S.J."/>
            <person name="Weidman J."/>
            <person name="Jiang L."/>
            <person name="Lynn J."/>
            <person name="Weaver B."/>
            <person name="Shoaibi A."/>
            <person name="Domingo A.R."/>
            <person name="Wasawo D."/>
            <person name="Crabtree J."/>
            <person name="Wortman J.R."/>
            <person name="Haas B."/>
            <person name="Angiuoli S.V."/>
            <person name="Creasy T.H."/>
            <person name="Lu C."/>
            <person name="Suh B."/>
            <person name="Silva J.C."/>
            <person name="Utterback T.R."/>
            <person name="Feldblyum T.V."/>
            <person name="Pertea M."/>
            <person name="Allen J."/>
            <person name="Nierman W.C."/>
            <person name="Taracha E.L.N."/>
            <person name="Salzberg S.L."/>
            <person name="White O.R."/>
            <person name="Fitzhugh H.A."/>
            <person name="Morzaria S."/>
            <person name="Venter J.C."/>
            <person name="Fraser C.M."/>
            <person name="Nene V."/>
        </authorList>
    </citation>
    <scope>NUCLEOTIDE SEQUENCE [LARGE SCALE GENOMIC DNA]</scope>
    <source>
        <strain evidence="10 11">Muguga</strain>
    </source>
</reference>
<dbReference type="InterPro" id="IPR032456">
    <property type="entry name" value="Peptidase_M48_N"/>
</dbReference>
<feature type="transmembrane region" description="Helical" evidence="7">
    <location>
        <begin position="359"/>
        <end position="378"/>
    </location>
</feature>
<evidence type="ECO:0000259" key="8">
    <source>
        <dbReference type="Pfam" id="PF01435"/>
    </source>
</evidence>
<dbReference type="eggNOG" id="KOG2719">
    <property type="taxonomic scope" value="Eukaryota"/>
</dbReference>
<evidence type="ECO:0000256" key="2">
    <source>
        <dbReference type="ARBA" id="ARBA00022670"/>
    </source>
</evidence>
<dbReference type="Proteomes" id="UP000001949">
    <property type="component" value="Unassembled WGS sequence"/>
</dbReference>
<comment type="caution">
    <text evidence="10">The sequence shown here is derived from an EMBL/GenBank/DDBJ whole genome shotgun (WGS) entry which is preliminary data.</text>
</comment>
<keyword evidence="6" id="KW-0482">Metalloprotease</keyword>
<proteinExistence type="predicted"/>
<keyword evidence="11" id="KW-1185">Reference proteome</keyword>
<dbReference type="Gene3D" id="3.30.2010.10">
    <property type="entry name" value="Metalloproteases ('zincins'), catalytic domain"/>
    <property type="match status" value="1"/>
</dbReference>
<evidence type="ECO:0000259" key="9">
    <source>
        <dbReference type="Pfam" id="PF16491"/>
    </source>
</evidence>
<evidence type="ECO:0000256" key="1">
    <source>
        <dbReference type="ARBA" id="ARBA00001947"/>
    </source>
</evidence>
<dbReference type="VEuPathDB" id="PiroplasmaDB:TpMuguga_02g00926"/>
<evidence type="ECO:0000256" key="5">
    <source>
        <dbReference type="ARBA" id="ARBA00022833"/>
    </source>
</evidence>
<gene>
    <name evidence="10" type="ordered locus">TP02_0926</name>
</gene>
<accession>Q4N3R2</accession>
<keyword evidence="7" id="KW-1133">Transmembrane helix</keyword>
<dbReference type="InParanoid" id="Q4N3R2"/>
<dbReference type="AlphaFoldDB" id="Q4N3R2"/>
<evidence type="ECO:0000256" key="3">
    <source>
        <dbReference type="ARBA" id="ARBA00022723"/>
    </source>
</evidence>
<dbReference type="STRING" id="5875.Q4N3R2"/>
<dbReference type="GO" id="GO:0046872">
    <property type="term" value="F:metal ion binding"/>
    <property type="evidence" value="ECO:0007669"/>
    <property type="project" value="UniProtKB-KW"/>
</dbReference>
<dbReference type="EMBL" id="AAGK01000002">
    <property type="protein sequence ID" value="EAN33211.1"/>
    <property type="molecule type" value="Genomic_DNA"/>
</dbReference>
<dbReference type="InterPro" id="IPR001915">
    <property type="entry name" value="Peptidase_M48"/>
</dbReference>
<protein>
    <submittedName>
        <fullName evidence="10">Uncharacterized protein</fullName>
    </submittedName>
</protein>
<name>Q4N3R2_THEPA</name>
<feature type="transmembrane region" description="Helical" evidence="7">
    <location>
        <begin position="169"/>
        <end position="195"/>
    </location>
</feature>
<dbReference type="Pfam" id="PF16491">
    <property type="entry name" value="Peptidase_M48_N"/>
    <property type="match status" value="1"/>
</dbReference>
<organism evidence="10 11">
    <name type="scientific">Theileria parva</name>
    <name type="common">East coast fever infection agent</name>
    <dbReference type="NCBI Taxonomy" id="5875"/>
    <lineage>
        <taxon>Eukaryota</taxon>
        <taxon>Sar</taxon>
        <taxon>Alveolata</taxon>
        <taxon>Apicomplexa</taxon>
        <taxon>Aconoidasida</taxon>
        <taxon>Piroplasmida</taxon>
        <taxon>Theileriidae</taxon>
        <taxon>Theileria</taxon>
    </lineage>
</organism>
<keyword evidence="3" id="KW-0479">Metal-binding</keyword>
<feature type="domain" description="CAAX prenyl protease 1 N-terminal" evidence="9">
    <location>
        <begin position="66"/>
        <end position="225"/>
    </location>
</feature>